<accession>M1I812</accession>
<proteinExistence type="predicted"/>
<evidence type="ECO:0000313" key="1">
    <source>
        <dbReference type="EMBL" id="AGE58639.1"/>
    </source>
</evidence>
<protein>
    <submittedName>
        <fullName evidence="1">Uncharacterized protein</fullName>
    </submittedName>
</protein>
<gene>
    <name evidence="1" type="primary">NYs-1_213R</name>
    <name evidence="1" type="ORF">PBCVNYs1_213R</name>
</gene>
<dbReference type="KEGG" id="vg:40525503"/>
<dbReference type="GeneID" id="40525503"/>
<name>M1I812_9PHYC</name>
<sequence>MICVDMRVLIGDEDKKSKKREEKIEEKMESMFLDDD</sequence>
<reference evidence="1" key="1">
    <citation type="submission" date="2012-10" db="EMBL/GenBank/DDBJ databases">
        <title>Towards defining the chloroviruses: a genomic journey through a genus of large DNA viruses.</title>
        <authorList>
            <person name="Jeanniard A."/>
            <person name="Dunigan D.D."/>
            <person name="Gurnon J.R."/>
            <person name="Agarkova I."/>
            <person name="Kang M."/>
            <person name="Vitek J."/>
            <person name="Duncan G."/>
            <person name="McClung O.W."/>
            <person name="Larsen M."/>
            <person name="Claverie J.-M."/>
            <person name="Van Etten J.L."/>
            <person name="Blanc G."/>
        </authorList>
    </citation>
    <scope>NUCLEOTIDE SEQUENCE</scope>
</reference>
<dbReference type="RefSeq" id="YP_009665284.1">
    <property type="nucleotide sequence ID" value="NC_043235.1"/>
</dbReference>
<dbReference type="EMBL" id="JX997183">
    <property type="protein sequence ID" value="AGE58639.1"/>
    <property type="molecule type" value="Genomic_DNA"/>
</dbReference>
<organism evidence="1">
    <name type="scientific">Paramecium bursaria Chlorella virus NYs1</name>
    <dbReference type="NCBI Taxonomy" id="83442"/>
    <lineage>
        <taxon>Viruses</taxon>
        <taxon>Varidnaviria</taxon>
        <taxon>Bamfordvirae</taxon>
        <taxon>Nucleocytoviricota</taxon>
        <taxon>Megaviricetes</taxon>
        <taxon>Algavirales</taxon>
        <taxon>Phycodnaviridae</taxon>
        <taxon>Chlorovirus</taxon>
        <taxon>Chlorovirus newyorkense</taxon>
    </lineage>
</organism>